<dbReference type="AlphaFoldDB" id="A0A397VF64"/>
<evidence type="ECO:0000313" key="1">
    <source>
        <dbReference type="EMBL" id="RIB20632.1"/>
    </source>
</evidence>
<keyword evidence="2" id="KW-1185">Reference proteome</keyword>
<comment type="caution">
    <text evidence="1">The sequence shown here is derived from an EMBL/GenBank/DDBJ whole genome shotgun (WGS) entry which is preliminary data.</text>
</comment>
<evidence type="ECO:0000313" key="2">
    <source>
        <dbReference type="Proteomes" id="UP000266673"/>
    </source>
</evidence>
<evidence type="ECO:0008006" key="3">
    <source>
        <dbReference type="Google" id="ProtNLM"/>
    </source>
</evidence>
<dbReference type="InterPro" id="IPR027417">
    <property type="entry name" value="P-loop_NTPase"/>
</dbReference>
<proteinExistence type="predicted"/>
<accession>A0A397VF64</accession>
<dbReference type="Proteomes" id="UP000266673">
    <property type="component" value="Unassembled WGS sequence"/>
</dbReference>
<dbReference type="Gene3D" id="3.40.50.300">
    <property type="entry name" value="P-loop containing nucleotide triphosphate hydrolases"/>
    <property type="match status" value="1"/>
</dbReference>
<dbReference type="SUPFAM" id="SSF52540">
    <property type="entry name" value="P-loop containing nucleoside triphosphate hydrolases"/>
    <property type="match status" value="1"/>
</dbReference>
<dbReference type="OrthoDB" id="10261556at2759"/>
<dbReference type="STRING" id="44941.A0A397VF64"/>
<organism evidence="1 2">
    <name type="scientific">Gigaspora rosea</name>
    <dbReference type="NCBI Taxonomy" id="44941"/>
    <lineage>
        <taxon>Eukaryota</taxon>
        <taxon>Fungi</taxon>
        <taxon>Fungi incertae sedis</taxon>
        <taxon>Mucoromycota</taxon>
        <taxon>Glomeromycotina</taxon>
        <taxon>Glomeromycetes</taxon>
        <taxon>Diversisporales</taxon>
        <taxon>Gigasporaceae</taxon>
        <taxon>Gigaspora</taxon>
    </lineage>
</organism>
<sequence length="191" mass="21640">MGVHARHVRIIIHTTFPLSPTNFVQEVGRAGRDEQLAESLVLYARADIRELLMIVSGKIEKWSEDPEISECDVCDNCIKCVTDGIIWHDIITFGRDDIADVFMKANNKNAHEKNLTSLWTNESDDMNNDTINTLIQTKSMCLHAIDRLCLEEILVQRVKIKPMRPGSLALVYTSNIFEIASNARQKIGEKS</sequence>
<gene>
    <name evidence="1" type="ORF">C2G38_2178804</name>
</gene>
<reference evidence="1 2" key="1">
    <citation type="submission" date="2018-06" db="EMBL/GenBank/DDBJ databases">
        <title>Comparative genomics reveals the genomic features of Rhizophagus irregularis, R. cerebriforme, R. diaphanum and Gigaspora rosea, and their symbiotic lifestyle signature.</title>
        <authorList>
            <person name="Morin E."/>
            <person name="San Clemente H."/>
            <person name="Chen E.C.H."/>
            <person name="De La Providencia I."/>
            <person name="Hainaut M."/>
            <person name="Kuo A."/>
            <person name="Kohler A."/>
            <person name="Murat C."/>
            <person name="Tang N."/>
            <person name="Roy S."/>
            <person name="Loubradou J."/>
            <person name="Henrissat B."/>
            <person name="Grigoriev I.V."/>
            <person name="Corradi N."/>
            <person name="Roux C."/>
            <person name="Martin F.M."/>
        </authorList>
    </citation>
    <scope>NUCLEOTIDE SEQUENCE [LARGE SCALE GENOMIC DNA]</scope>
    <source>
        <strain evidence="1 2">DAOM 194757</strain>
    </source>
</reference>
<dbReference type="EMBL" id="QKWP01000407">
    <property type="protein sequence ID" value="RIB20632.1"/>
    <property type="molecule type" value="Genomic_DNA"/>
</dbReference>
<protein>
    <recommendedName>
        <fullName evidence="3">Helicase C-terminal domain-containing protein</fullName>
    </recommendedName>
</protein>
<name>A0A397VF64_9GLOM</name>